<dbReference type="InterPro" id="IPR013652">
    <property type="entry name" value="Glycine_N-acyltransferase_C"/>
</dbReference>
<dbReference type="Reactome" id="R-BTA-9749641">
    <property type="pathway name" value="Aspirin ADME"/>
</dbReference>
<comment type="subcellular location">
    <subcellularLocation>
        <location evidence="2">Mitochondrion</location>
    </subcellularLocation>
</comment>
<keyword evidence="15" id="KW-1185">Reference proteome</keyword>
<dbReference type="FunCoup" id="A0A3Q1MPE2">
    <property type="interactions" value="40"/>
</dbReference>
<dbReference type="InterPro" id="IPR010313">
    <property type="entry name" value="Glycine_N-acyltransferase"/>
</dbReference>
<organism evidence="14 15">
    <name type="scientific">Bos taurus</name>
    <name type="common">Bovine</name>
    <dbReference type="NCBI Taxonomy" id="9913"/>
    <lineage>
        <taxon>Eukaryota</taxon>
        <taxon>Metazoa</taxon>
        <taxon>Chordata</taxon>
        <taxon>Craniata</taxon>
        <taxon>Vertebrata</taxon>
        <taxon>Euteleostomi</taxon>
        <taxon>Mammalia</taxon>
        <taxon>Eutheria</taxon>
        <taxon>Laurasiatheria</taxon>
        <taxon>Artiodactyla</taxon>
        <taxon>Ruminantia</taxon>
        <taxon>Pecora</taxon>
        <taxon>Bovidae</taxon>
        <taxon>Bovinae</taxon>
        <taxon>Bos</taxon>
    </lineage>
</organism>
<comment type="catalytic activity">
    <reaction evidence="9">
        <text>benzoyl-CoA + glycine = N-benzoylglycine + CoA + H(+)</text>
        <dbReference type="Rhea" id="RHEA:18493"/>
        <dbReference type="ChEBI" id="CHEBI:15378"/>
        <dbReference type="ChEBI" id="CHEBI:57287"/>
        <dbReference type="ChEBI" id="CHEBI:57305"/>
        <dbReference type="ChEBI" id="CHEBI:57369"/>
        <dbReference type="ChEBI" id="CHEBI:606565"/>
        <dbReference type="EC" id="2.3.1.71"/>
    </reaction>
</comment>
<feature type="domain" description="Glycine N-acyltransferase N-terminal" evidence="12">
    <location>
        <begin position="2"/>
        <end position="205"/>
    </location>
</feature>
<evidence type="ECO:0000256" key="3">
    <source>
        <dbReference type="ARBA" id="ARBA00009110"/>
    </source>
</evidence>
<evidence type="ECO:0000256" key="7">
    <source>
        <dbReference type="ARBA" id="ARBA00023128"/>
    </source>
</evidence>
<dbReference type="Bgee" id="ENSBTAG00000038323">
    <property type="expression patterns" value="Expressed in liver and 89 other cell types or tissues"/>
</dbReference>
<reference evidence="14" key="2">
    <citation type="submission" date="2025-08" db="UniProtKB">
        <authorList>
            <consortium name="Ensembl"/>
        </authorList>
    </citation>
    <scope>IDENTIFICATION</scope>
    <source>
        <strain evidence="14">Hereford</strain>
    </source>
</reference>
<dbReference type="GO" id="GO:0006544">
    <property type="term" value="P:glycine metabolic process"/>
    <property type="evidence" value="ECO:0000318"/>
    <property type="project" value="GO_Central"/>
</dbReference>
<dbReference type="GO" id="GO:0047961">
    <property type="term" value="F:glycine N-acyltransferase activity"/>
    <property type="evidence" value="ECO:0000318"/>
    <property type="project" value="GO_Central"/>
</dbReference>
<dbReference type="Reactome" id="R-BTA-177135">
    <property type="pathway name" value="Conjugation of benzoate with glycine"/>
</dbReference>
<dbReference type="GO" id="GO:0009636">
    <property type="term" value="P:response to toxic substance"/>
    <property type="evidence" value="ECO:0007669"/>
    <property type="project" value="UniProtKB-KW"/>
</dbReference>
<evidence type="ECO:0000313" key="15">
    <source>
        <dbReference type="Proteomes" id="UP000009136"/>
    </source>
</evidence>
<keyword evidence="6" id="KW-0007">Acetylation</keyword>
<comment type="similarity">
    <text evidence="3 10">Belongs to the glycine N-acyltransferase family.</text>
</comment>
<dbReference type="Gene3D" id="3.40.630.30">
    <property type="match status" value="1"/>
</dbReference>
<proteinExistence type="inferred from homology"/>
<evidence type="ECO:0000256" key="5">
    <source>
        <dbReference type="ARBA" id="ARBA00022679"/>
    </source>
</evidence>
<dbReference type="SUPFAM" id="SSF55729">
    <property type="entry name" value="Acyl-CoA N-acyltransferases (Nat)"/>
    <property type="match status" value="1"/>
</dbReference>
<evidence type="ECO:0000256" key="4">
    <source>
        <dbReference type="ARBA" id="ARBA00022575"/>
    </source>
</evidence>
<evidence type="ECO:0000256" key="1">
    <source>
        <dbReference type="ARBA" id="ARBA00000378"/>
    </source>
</evidence>
<feature type="region of interest" description="Disordered" evidence="11">
    <location>
        <begin position="306"/>
        <end position="337"/>
    </location>
</feature>
<dbReference type="EC" id="2.3.1.-" evidence="10"/>
<reference evidence="14" key="1">
    <citation type="submission" date="2018-03" db="EMBL/GenBank/DDBJ databases">
        <title>ARS-UCD1.2.</title>
        <authorList>
            <person name="Rosen B.D."/>
            <person name="Bickhart D.M."/>
            <person name="Koren S."/>
            <person name="Schnabel R.D."/>
            <person name="Hall R."/>
            <person name="Zimin A."/>
            <person name="Dreischer C."/>
            <person name="Schultheiss S."/>
            <person name="Schroeder S.G."/>
            <person name="Elsik C.G."/>
            <person name="Couldrey C."/>
            <person name="Liu G.E."/>
            <person name="Van Tassell C.P."/>
            <person name="Phillippy A.M."/>
            <person name="Smith T.P.L."/>
            <person name="Medrano J.F."/>
        </authorList>
    </citation>
    <scope>NUCLEOTIDE SEQUENCE [LARGE SCALE GENOMIC DNA]</scope>
    <source>
        <strain evidence="14">Hereford</strain>
    </source>
</reference>
<keyword evidence="4" id="KW-0216">Detoxification</keyword>
<feature type="domain" description="Glycine N-acyltransferase C-terminal" evidence="13">
    <location>
        <begin position="207"/>
        <end position="294"/>
    </location>
</feature>
<evidence type="ECO:0000256" key="10">
    <source>
        <dbReference type="RuleBase" id="RU368002"/>
    </source>
</evidence>
<dbReference type="GO" id="GO:0047962">
    <property type="term" value="F:glycine N-benzoyltransferase activity"/>
    <property type="evidence" value="ECO:0000318"/>
    <property type="project" value="GO_Central"/>
</dbReference>
<protein>
    <recommendedName>
        <fullName evidence="10">Glycine N-acyltransferase-like protein</fullName>
        <ecNumber evidence="10">2.3.1.-</ecNumber>
    </recommendedName>
</protein>
<dbReference type="InterPro" id="IPR016181">
    <property type="entry name" value="Acyl_CoA_acyltransferase"/>
</dbReference>
<dbReference type="Reactome" id="R-BTA-177128">
    <property type="pathway name" value="Conjugation of salicylate with glycine"/>
</dbReference>
<name>A0A3Q1MPE2_BOVIN</name>
<dbReference type="PANTHER" id="PTHR15298:SF9">
    <property type="entry name" value="GLYCINE N-ACYLTRANSFERASE"/>
    <property type="match status" value="1"/>
</dbReference>
<evidence type="ECO:0000256" key="2">
    <source>
        <dbReference type="ARBA" id="ARBA00004173"/>
    </source>
</evidence>
<evidence type="ECO:0000256" key="11">
    <source>
        <dbReference type="SAM" id="MobiDB-lite"/>
    </source>
</evidence>
<evidence type="ECO:0000256" key="6">
    <source>
        <dbReference type="ARBA" id="ARBA00022990"/>
    </source>
</evidence>
<dbReference type="OrthoDB" id="61870at2759"/>
<dbReference type="GO" id="GO:0005739">
    <property type="term" value="C:mitochondrion"/>
    <property type="evidence" value="ECO:0000318"/>
    <property type="project" value="GO_Central"/>
</dbReference>
<keyword evidence="8 10" id="KW-0012">Acyltransferase</keyword>
<dbReference type="Pfam" id="PF06021">
    <property type="entry name" value="Gly_acyl_tr_N"/>
    <property type="match status" value="1"/>
</dbReference>
<dbReference type="VEuPathDB" id="HostDB:ENSBTAG00000038323"/>
<dbReference type="FunFam" id="3.40.630.30:FF:000075">
    <property type="entry name" value="Glycine N-acyltransferase"/>
    <property type="match status" value="1"/>
</dbReference>
<evidence type="ECO:0000256" key="8">
    <source>
        <dbReference type="ARBA" id="ARBA00023315"/>
    </source>
</evidence>
<comment type="catalytic activity">
    <reaction evidence="1">
        <text>an acyl-CoA + glycine = an N-acylglycine + CoA + H(+)</text>
        <dbReference type="Rhea" id="RHEA:19869"/>
        <dbReference type="ChEBI" id="CHEBI:15378"/>
        <dbReference type="ChEBI" id="CHEBI:57287"/>
        <dbReference type="ChEBI" id="CHEBI:57305"/>
        <dbReference type="ChEBI" id="CHEBI:57670"/>
        <dbReference type="ChEBI" id="CHEBI:58342"/>
        <dbReference type="EC" id="2.3.1.13"/>
    </reaction>
</comment>
<dbReference type="Ensembl" id="ENSBTAT00000073596.2">
    <property type="protein sequence ID" value="ENSBTAP00000073772.1"/>
    <property type="gene ID" value="ENSBTAG00000038323.4"/>
</dbReference>
<evidence type="ECO:0000313" key="14">
    <source>
        <dbReference type="Ensembl" id="ENSBTAP00000073772.1"/>
    </source>
</evidence>
<keyword evidence="7" id="KW-0496">Mitochondrion</keyword>
<dbReference type="Proteomes" id="UP000009136">
    <property type="component" value="Chromosome 15"/>
</dbReference>
<dbReference type="AlphaFoldDB" id="A0A3Q1MPE2"/>
<sequence>MMFLLQGAQMLQMLEKSLRKSLPMSLKVYGTVMHMNHGNPFNLKALVDKWPDFQTVVIRPQEQDMKDDLDHYTNTYHVYSEDLKNCQEFLDLPEVINWKQHLQIQSTQSSLNEVIQNLAATKSFKVKRSKNILYMASETIKELTPSLLDVKNLPVGDGKPKAIDPEMFKLSSVDPSHAAVVNRFWLFGGNERSLRFIERCIQSFPNFCLLGPEGTPVSWSLMDQTGEMRMAGTLPEYRAQGLVTHAIYQQAQCLLKRGFPVYSHVDPKNQIMQKMSQSLNHVPMPSDWNQWNCVWHPFLPGARMRNSARGKGHEEGGSAYAKAGSSLRSPPGYSRASTPKTRVCLPYCFVLSPLTFWGLSPTTISLSLKKELTYSSS</sequence>
<gene>
    <name evidence="14" type="primary">GLYAT</name>
</gene>
<reference evidence="14" key="3">
    <citation type="submission" date="2025-09" db="UniProtKB">
        <authorList>
            <consortium name="Ensembl"/>
        </authorList>
    </citation>
    <scope>IDENTIFICATION</scope>
    <source>
        <strain evidence="14">Hereford</strain>
    </source>
</reference>
<dbReference type="InterPro" id="IPR015938">
    <property type="entry name" value="Glycine_N-acyltransferase_N"/>
</dbReference>
<dbReference type="PANTHER" id="PTHR15298">
    <property type="entry name" value="L-COA N-ACYLTRANSFERASE-RELATED"/>
    <property type="match status" value="1"/>
</dbReference>
<evidence type="ECO:0000259" key="13">
    <source>
        <dbReference type="Pfam" id="PF08444"/>
    </source>
</evidence>
<evidence type="ECO:0000259" key="12">
    <source>
        <dbReference type="Pfam" id="PF06021"/>
    </source>
</evidence>
<accession>A0A3Q1MPE2</accession>
<keyword evidence="5 10" id="KW-0808">Transferase</keyword>
<dbReference type="GeneTree" id="ENSGT00950000183133"/>
<dbReference type="InParanoid" id="A0A3Q1MPE2"/>
<evidence type="ECO:0000256" key="9">
    <source>
        <dbReference type="ARBA" id="ARBA00047955"/>
    </source>
</evidence>
<dbReference type="Pfam" id="PF08444">
    <property type="entry name" value="Gly_acyl_tr_C"/>
    <property type="match status" value="1"/>
</dbReference>